<reference evidence="1 2" key="1">
    <citation type="journal article" date="2012" name="J. Bacteriol.">
        <title>Genome sequence of benzo(a)pyrene-degrading bacterium Novosphingobium pentaromativorans US6-1.</title>
        <authorList>
            <person name="Luo Y.R."/>
            <person name="Kang S.G."/>
            <person name="Kim S.J."/>
            <person name="Kim M.R."/>
            <person name="Li N."/>
            <person name="Lee J.H."/>
            <person name="Kwon K.K."/>
        </authorList>
    </citation>
    <scope>NUCLEOTIDE SEQUENCE [LARGE SCALE GENOMIC DNA]</scope>
    <source>
        <strain evidence="1 2">US6-1</strain>
    </source>
</reference>
<protein>
    <recommendedName>
        <fullName evidence="3">DUF952 domain-containing protein</fullName>
    </recommendedName>
</protein>
<accession>G6EIY5</accession>
<dbReference type="OrthoDB" id="9799937at2"/>
<dbReference type="Gene3D" id="3.20.170.20">
    <property type="entry name" value="Protein of unknown function DUF952"/>
    <property type="match status" value="1"/>
</dbReference>
<evidence type="ECO:0000313" key="1">
    <source>
        <dbReference type="EMBL" id="EHJ58744.1"/>
    </source>
</evidence>
<sequence>MTDERPVSTETLAYKILTGAQMAQLLENGSFAGAPVDLADGFVHLSAAGQVQGTLDKHFAGQEDLHIACVDLAAVANALKWEVSRGGALFPHLYAPLPLSAVTAHGPVWRDTSGCVILPGLD</sequence>
<dbReference type="InterPro" id="IPR009297">
    <property type="entry name" value="DUF952"/>
</dbReference>
<dbReference type="PATRIC" id="fig|1088721.3.peg.4243"/>
<dbReference type="EMBL" id="AGFM01000065">
    <property type="protein sequence ID" value="EHJ58744.1"/>
    <property type="molecule type" value="Genomic_DNA"/>
</dbReference>
<dbReference type="RefSeq" id="WP_007015214.1">
    <property type="nucleotide sequence ID" value="NZ_AGFM01000065.1"/>
</dbReference>
<dbReference type="SUPFAM" id="SSF56399">
    <property type="entry name" value="ADP-ribosylation"/>
    <property type="match status" value="1"/>
</dbReference>
<proteinExistence type="predicted"/>
<name>G6EIY5_9SPHN</name>
<dbReference type="Proteomes" id="UP000004030">
    <property type="component" value="Unassembled WGS sequence"/>
</dbReference>
<dbReference type="eggNOG" id="COG3502">
    <property type="taxonomic scope" value="Bacteria"/>
</dbReference>
<dbReference type="PANTHER" id="PTHR34129">
    <property type="entry name" value="BLR1139 PROTEIN"/>
    <property type="match status" value="1"/>
</dbReference>
<evidence type="ECO:0000313" key="2">
    <source>
        <dbReference type="Proteomes" id="UP000004030"/>
    </source>
</evidence>
<dbReference type="AlphaFoldDB" id="G6EIY5"/>
<comment type="caution">
    <text evidence="1">The sequence shown here is derived from an EMBL/GenBank/DDBJ whole genome shotgun (WGS) entry which is preliminary data.</text>
</comment>
<dbReference type="PANTHER" id="PTHR34129:SF1">
    <property type="entry name" value="DUF952 DOMAIN-CONTAINING PROTEIN"/>
    <property type="match status" value="1"/>
</dbReference>
<organism evidence="1 2">
    <name type="scientific">Novosphingobium pentaromativorans US6-1</name>
    <dbReference type="NCBI Taxonomy" id="1088721"/>
    <lineage>
        <taxon>Bacteria</taxon>
        <taxon>Pseudomonadati</taxon>
        <taxon>Pseudomonadota</taxon>
        <taxon>Alphaproteobacteria</taxon>
        <taxon>Sphingomonadales</taxon>
        <taxon>Sphingomonadaceae</taxon>
        <taxon>Novosphingobium</taxon>
    </lineage>
</organism>
<evidence type="ECO:0008006" key="3">
    <source>
        <dbReference type="Google" id="ProtNLM"/>
    </source>
</evidence>
<dbReference type="KEGG" id="npn:JI59_03490"/>
<dbReference type="STRING" id="1088721.JI59_03490"/>
<gene>
    <name evidence="1" type="ORF">NSU_4306</name>
</gene>
<keyword evidence="2" id="KW-1185">Reference proteome</keyword>
<dbReference type="Pfam" id="PF06108">
    <property type="entry name" value="DUF952"/>
    <property type="match status" value="1"/>
</dbReference>